<name>G0QYJ4_ICHMU</name>
<accession>G0QYJ4</accession>
<dbReference type="SUPFAM" id="SSF56059">
    <property type="entry name" value="Glutathione synthetase ATP-binding domain-like"/>
    <property type="match status" value="1"/>
</dbReference>
<dbReference type="OMA" id="GYHESLK"/>
<dbReference type="InterPro" id="IPR013651">
    <property type="entry name" value="ATP-grasp_RimK-type"/>
</dbReference>
<dbReference type="GO" id="GO:0046872">
    <property type="term" value="F:metal ion binding"/>
    <property type="evidence" value="ECO:0007669"/>
    <property type="project" value="InterPro"/>
</dbReference>
<dbReference type="Proteomes" id="UP000008983">
    <property type="component" value="Unassembled WGS sequence"/>
</dbReference>
<evidence type="ECO:0000313" key="3">
    <source>
        <dbReference type="EMBL" id="EGR29719.1"/>
    </source>
</evidence>
<dbReference type="PANTHER" id="PTHR21621">
    <property type="entry name" value="RIBOSOMAL PROTEIN S6 MODIFICATION PROTEIN"/>
    <property type="match status" value="1"/>
</dbReference>
<keyword evidence="1" id="KW-0547">Nucleotide-binding</keyword>
<dbReference type="InParanoid" id="G0QYJ4"/>
<evidence type="ECO:0000256" key="1">
    <source>
        <dbReference type="PROSITE-ProRule" id="PRU00409"/>
    </source>
</evidence>
<dbReference type="EC" id="6.3.2.3" evidence="3"/>
<dbReference type="GO" id="GO:0004363">
    <property type="term" value="F:glutathione synthase activity"/>
    <property type="evidence" value="ECO:0007669"/>
    <property type="project" value="UniProtKB-EC"/>
</dbReference>
<dbReference type="Pfam" id="PF08443">
    <property type="entry name" value="RimK"/>
    <property type="match status" value="1"/>
</dbReference>
<dbReference type="EMBL" id="GL984114">
    <property type="protein sequence ID" value="EGR29719.1"/>
    <property type="molecule type" value="Genomic_DNA"/>
</dbReference>
<proteinExistence type="predicted"/>
<dbReference type="GeneID" id="14905824"/>
<dbReference type="PROSITE" id="PS50975">
    <property type="entry name" value="ATP_GRASP"/>
    <property type="match status" value="1"/>
</dbReference>
<dbReference type="Gene3D" id="3.40.50.20">
    <property type="match status" value="1"/>
</dbReference>
<dbReference type="GO" id="GO:0005737">
    <property type="term" value="C:cytoplasm"/>
    <property type="evidence" value="ECO:0007669"/>
    <property type="project" value="TreeGrafter"/>
</dbReference>
<dbReference type="OrthoDB" id="283371at2759"/>
<sequence>MDKKIKIAYLVNPDPVFFNELDQKIIDLLENKGAIVTKVDLNTLYIQLDSRNIEFFNNGKLLDFDAFYSYGYMRQQNKEYYQYIINSVEAANKIVFHSFRVIQILENKLLQANAFAHAGVPIPKTFCGFYIDAVKQMYKQNFTKNSVIKTLSDYGGDGVKLSKHPDEGVTTVSKIQWDNKATLSQEFIDDTWGKSIRVLVINGKGYACAEYQDLSQDFRSNVSYHENFKLVSKMQDPRLKEYYNIAENAVHAIEDNILIAGVDVLDSKKHGLVVLEINCWPDLYDIQEATQLPIFDTFIDLLYKKAKSIKYNGIANGVKNGF</sequence>
<keyword evidence="3" id="KW-0436">Ligase</keyword>
<protein>
    <submittedName>
        <fullName evidence="3">Ribosomal protein s6 modification protein, putative</fullName>
        <ecNumber evidence="3">6.3.2.3</ecNumber>
    </submittedName>
</protein>
<reference evidence="3 4" key="1">
    <citation type="submission" date="2011-07" db="EMBL/GenBank/DDBJ databases">
        <authorList>
            <person name="Coyne R."/>
            <person name="Brami D."/>
            <person name="Johnson J."/>
            <person name="Hostetler J."/>
            <person name="Hannick L."/>
            <person name="Clark T."/>
            <person name="Cassidy-Hanley D."/>
            <person name="Inman J."/>
        </authorList>
    </citation>
    <scope>NUCLEOTIDE SEQUENCE [LARGE SCALE GENOMIC DNA]</scope>
    <source>
        <strain evidence="3 4">G5</strain>
    </source>
</reference>
<organism evidence="3 4">
    <name type="scientific">Ichthyophthirius multifiliis</name>
    <name type="common">White spot disease agent</name>
    <name type="synonym">Ich</name>
    <dbReference type="NCBI Taxonomy" id="5932"/>
    <lineage>
        <taxon>Eukaryota</taxon>
        <taxon>Sar</taxon>
        <taxon>Alveolata</taxon>
        <taxon>Ciliophora</taxon>
        <taxon>Intramacronucleata</taxon>
        <taxon>Oligohymenophorea</taxon>
        <taxon>Hymenostomatida</taxon>
        <taxon>Ophryoglenina</taxon>
        <taxon>Ichthyophthirius</taxon>
    </lineage>
</organism>
<dbReference type="eggNOG" id="ENOG502S0I1">
    <property type="taxonomic scope" value="Eukaryota"/>
</dbReference>
<evidence type="ECO:0000259" key="2">
    <source>
        <dbReference type="PROSITE" id="PS50975"/>
    </source>
</evidence>
<keyword evidence="1" id="KW-0067">ATP-binding</keyword>
<dbReference type="PANTHER" id="PTHR21621:SF0">
    <property type="entry name" value="BETA-CITRYLGLUTAMATE SYNTHASE B-RELATED"/>
    <property type="match status" value="1"/>
</dbReference>
<dbReference type="RefSeq" id="XP_004030955.1">
    <property type="nucleotide sequence ID" value="XM_004030907.1"/>
</dbReference>
<gene>
    <name evidence="3" type="ORF">IMG5_150100</name>
</gene>
<dbReference type="InterPro" id="IPR011761">
    <property type="entry name" value="ATP-grasp"/>
</dbReference>
<keyword evidence="4" id="KW-1185">Reference proteome</keyword>
<dbReference type="AlphaFoldDB" id="G0QYJ4"/>
<feature type="domain" description="ATP-grasp" evidence="2">
    <location>
        <begin position="112"/>
        <end position="303"/>
    </location>
</feature>
<dbReference type="GO" id="GO:0005524">
    <property type="term" value="F:ATP binding"/>
    <property type="evidence" value="ECO:0007669"/>
    <property type="project" value="UniProtKB-UniRule"/>
</dbReference>
<dbReference type="Gene3D" id="3.30.470.20">
    <property type="entry name" value="ATP-grasp fold, B domain"/>
    <property type="match status" value="1"/>
</dbReference>
<evidence type="ECO:0000313" key="4">
    <source>
        <dbReference type="Proteomes" id="UP000008983"/>
    </source>
</evidence>